<organism evidence="1 2">
    <name type="scientific">Pseudonocardia hierapolitana</name>
    <dbReference type="NCBI Taxonomy" id="1128676"/>
    <lineage>
        <taxon>Bacteria</taxon>
        <taxon>Bacillati</taxon>
        <taxon>Actinomycetota</taxon>
        <taxon>Actinomycetes</taxon>
        <taxon>Pseudonocardiales</taxon>
        <taxon>Pseudonocardiaceae</taxon>
        <taxon>Pseudonocardia</taxon>
    </lineage>
</organism>
<accession>A0A561SH61</accession>
<protein>
    <recommendedName>
        <fullName evidence="3">ACT domain-containing protein</fullName>
    </recommendedName>
</protein>
<evidence type="ECO:0000313" key="2">
    <source>
        <dbReference type="Proteomes" id="UP000321261"/>
    </source>
</evidence>
<comment type="caution">
    <text evidence="1">The sequence shown here is derived from an EMBL/GenBank/DDBJ whole genome shotgun (WGS) entry which is preliminary data.</text>
</comment>
<proteinExistence type="predicted"/>
<name>A0A561SH61_9PSEU</name>
<sequence length="91" mass="9821">MTVLDHSRRNSWAPRLQRRHEIVTTGGMQGVLDIGSTLRACGFPVREFAVEVRDGVPYSSVTCTVSLTADECATFADRLGAVPAVVSVEPC</sequence>
<evidence type="ECO:0000313" key="1">
    <source>
        <dbReference type="EMBL" id="TWF74198.1"/>
    </source>
</evidence>
<gene>
    <name evidence="1" type="ORF">FHX44_1177</name>
</gene>
<keyword evidence="2" id="KW-1185">Reference proteome</keyword>
<evidence type="ECO:0008006" key="3">
    <source>
        <dbReference type="Google" id="ProtNLM"/>
    </source>
</evidence>
<dbReference type="EMBL" id="VIWU01000001">
    <property type="protein sequence ID" value="TWF74198.1"/>
    <property type="molecule type" value="Genomic_DNA"/>
</dbReference>
<dbReference type="OrthoDB" id="3578043at2"/>
<reference evidence="1 2" key="1">
    <citation type="submission" date="2019-06" db="EMBL/GenBank/DDBJ databases">
        <title>Sequencing the genomes of 1000 actinobacteria strains.</title>
        <authorList>
            <person name="Klenk H.-P."/>
        </authorList>
    </citation>
    <scope>NUCLEOTIDE SEQUENCE [LARGE SCALE GENOMIC DNA]</scope>
    <source>
        <strain evidence="1 2">DSM 45671</strain>
    </source>
</reference>
<dbReference type="RefSeq" id="WP_147253608.1">
    <property type="nucleotide sequence ID" value="NZ_VIWU01000001.1"/>
</dbReference>
<dbReference type="Proteomes" id="UP000321261">
    <property type="component" value="Unassembled WGS sequence"/>
</dbReference>
<dbReference type="AlphaFoldDB" id="A0A561SH61"/>